<sequence length="124" mass="13970">MNQNRSPVLLHLISSTSTCCLITSSSIRAEEGLMRMVNMPLTPSIFKREVSFFHTQVMVGLATSRFLNIDPSQRSLKAIQKEIRDLPPRLRGFNLHPVNLHPIVTVTEQVLLDETATSIPIVNY</sequence>
<gene>
    <name evidence="1" type="ORF">PBY51_019886</name>
</gene>
<reference evidence="1 2" key="2">
    <citation type="journal article" date="2023" name="Mol. Biol. Evol.">
        <title>Genomics of Secondarily Temperate Adaptation in the Only Non-Antarctic Icefish.</title>
        <authorList>
            <person name="Rivera-Colon A.G."/>
            <person name="Rayamajhi N."/>
            <person name="Minhas B.F."/>
            <person name="Madrigal G."/>
            <person name="Bilyk K.T."/>
            <person name="Yoon V."/>
            <person name="Hune M."/>
            <person name="Gregory S."/>
            <person name="Cheng C.H.C."/>
            <person name="Catchen J.M."/>
        </authorList>
    </citation>
    <scope>NUCLEOTIDE SEQUENCE [LARGE SCALE GENOMIC DNA]</scope>
    <source>
        <strain evidence="1">JMC-PN-2008</strain>
    </source>
</reference>
<accession>A0AAN8AMP9</accession>
<evidence type="ECO:0000313" key="1">
    <source>
        <dbReference type="EMBL" id="KAK5865633.1"/>
    </source>
</evidence>
<organism evidence="1 2">
    <name type="scientific">Eleginops maclovinus</name>
    <name type="common">Patagonian blennie</name>
    <name type="synonym">Eleginus maclovinus</name>
    <dbReference type="NCBI Taxonomy" id="56733"/>
    <lineage>
        <taxon>Eukaryota</taxon>
        <taxon>Metazoa</taxon>
        <taxon>Chordata</taxon>
        <taxon>Craniata</taxon>
        <taxon>Vertebrata</taxon>
        <taxon>Euteleostomi</taxon>
        <taxon>Actinopterygii</taxon>
        <taxon>Neopterygii</taxon>
        <taxon>Teleostei</taxon>
        <taxon>Neoteleostei</taxon>
        <taxon>Acanthomorphata</taxon>
        <taxon>Eupercaria</taxon>
        <taxon>Perciformes</taxon>
        <taxon>Notothenioidei</taxon>
        <taxon>Eleginopidae</taxon>
        <taxon>Eleginops</taxon>
    </lineage>
</organism>
<proteinExistence type="predicted"/>
<evidence type="ECO:0000313" key="2">
    <source>
        <dbReference type="Proteomes" id="UP001346869"/>
    </source>
</evidence>
<keyword evidence="2" id="KW-1185">Reference proteome</keyword>
<comment type="caution">
    <text evidence="1">The sequence shown here is derived from an EMBL/GenBank/DDBJ whole genome shotgun (WGS) entry which is preliminary data.</text>
</comment>
<dbReference type="AlphaFoldDB" id="A0AAN8AMP9"/>
<name>A0AAN8AMP9_ELEMC</name>
<dbReference type="EMBL" id="JAUZQC010000009">
    <property type="protein sequence ID" value="KAK5865633.1"/>
    <property type="molecule type" value="Genomic_DNA"/>
</dbReference>
<dbReference type="Proteomes" id="UP001346869">
    <property type="component" value="Unassembled WGS sequence"/>
</dbReference>
<reference evidence="1 2" key="1">
    <citation type="journal article" date="2023" name="Genes (Basel)">
        <title>Chromosome-Level Genome Assembly and Circadian Gene Repertoire of the Patagonia Blennie Eleginops maclovinus-The Closest Ancestral Proxy of Antarctic Cryonotothenioids.</title>
        <authorList>
            <person name="Cheng C.C."/>
            <person name="Rivera-Colon A.G."/>
            <person name="Minhas B.F."/>
            <person name="Wilson L."/>
            <person name="Rayamajhi N."/>
            <person name="Vargas-Chacoff L."/>
            <person name="Catchen J.M."/>
        </authorList>
    </citation>
    <scope>NUCLEOTIDE SEQUENCE [LARGE SCALE GENOMIC DNA]</scope>
    <source>
        <strain evidence="1">JMC-PN-2008</strain>
    </source>
</reference>
<protein>
    <submittedName>
        <fullName evidence="1">Uncharacterized protein</fullName>
    </submittedName>
</protein>